<feature type="compositionally biased region" description="Basic and acidic residues" evidence="1">
    <location>
        <begin position="201"/>
        <end position="211"/>
    </location>
</feature>
<evidence type="ECO:0000313" key="3">
    <source>
        <dbReference type="Proteomes" id="UP000184357"/>
    </source>
</evidence>
<organism evidence="2 3">
    <name type="scientific">Halobaculum gomorrense</name>
    <dbReference type="NCBI Taxonomy" id="43928"/>
    <lineage>
        <taxon>Archaea</taxon>
        <taxon>Methanobacteriati</taxon>
        <taxon>Methanobacteriota</taxon>
        <taxon>Stenosarchaea group</taxon>
        <taxon>Halobacteria</taxon>
        <taxon>Halobacteriales</taxon>
        <taxon>Haloferacaceae</taxon>
        <taxon>Halobaculum</taxon>
    </lineage>
</organism>
<proteinExistence type="predicted"/>
<dbReference type="STRING" id="43928.SAMN05443636_2676"/>
<feature type="compositionally biased region" description="Acidic residues" evidence="1">
    <location>
        <begin position="332"/>
        <end position="349"/>
    </location>
</feature>
<dbReference type="Proteomes" id="UP000184357">
    <property type="component" value="Unassembled WGS sequence"/>
</dbReference>
<feature type="compositionally biased region" description="Basic and acidic residues" evidence="1">
    <location>
        <begin position="362"/>
        <end position="380"/>
    </location>
</feature>
<dbReference type="OrthoDB" id="192511at2157"/>
<accession>A0A1M5T8P9</accession>
<evidence type="ECO:0000256" key="1">
    <source>
        <dbReference type="SAM" id="MobiDB-lite"/>
    </source>
</evidence>
<protein>
    <submittedName>
        <fullName evidence="2">Uncharacterized protein</fullName>
    </submittedName>
</protein>
<feature type="region of interest" description="Disordered" evidence="1">
    <location>
        <begin position="187"/>
        <end position="222"/>
    </location>
</feature>
<feature type="compositionally biased region" description="Low complexity" evidence="1">
    <location>
        <begin position="187"/>
        <end position="200"/>
    </location>
</feature>
<feature type="region of interest" description="Disordered" evidence="1">
    <location>
        <begin position="235"/>
        <end position="388"/>
    </location>
</feature>
<evidence type="ECO:0000313" key="2">
    <source>
        <dbReference type="EMBL" id="SHH46990.1"/>
    </source>
</evidence>
<sequence length="388" mass="41382">MHRPAVPDAYIEEVAERTDFAVDDVRIGLRVLHDAVQDRIVEQYRRARDDATPNHLLTDAAEAAWFAFAFADLRSELETAGYEMDADLLAAVAAVNMTVFQELHDRTVSFPRDLAGASDTPFFYPVYVAKPDWWREAETRALRSLVGLLEAGSSPAAALDAWAVTLAGADPDEWAAVRGVDPDRVRANAASAPDPAPEAADGLRAEARDGVPDGPYDPETDRLFVPTTDQLAAAREASEGAGVGGEGTDHVEGRGVDPVDEAGAPERATDRADANTVDADASAESERASDLDPGSDPGPDRDPDRLAEIDPADLRSGDIEAADLPEYAVQGGDDDTDPPADDDTDPPADDDGRYIDGAAAFDRGDGDSRERTTDRGSGRDPDDDADDR</sequence>
<dbReference type="EMBL" id="FQWV01000007">
    <property type="protein sequence ID" value="SHH46990.1"/>
    <property type="molecule type" value="Genomic_DNA"/>
</dbReference>
<name>A0A1M5T8P9_9EURY</name>
<feature type="compositionally biased region" description="Basic and acidic residues" evidence="1">
    <location>
        <begin position="247"/>
        <end position="257"/>
    </location>
</feature>
<feature type="compositionally biased region" description="Basic and acidic residues" evidence="1">
    <location>
        <begin position="298"/>
        <end position="318"/>
    </location>
</feature>
<keyword evidence="3" id="KW-1185">Reference proteome</keyword>
<gene>
    <name evidence="2" type="ORF">SAMN05443636_2676</name>
</gene>
<dbReference type="RefSeq" id="WP_073310389.1">
    <property type="nucleotide sequence ID" value="NZ_FQWV01000007.1"/>
</dbReference>
<dbReference type="AlphaFoldDB" id="A0A1M5T8P9"/>
<reference evidence="2 3" key="1">
    <citation type="submission" date="2016-11" db="EMBL/GenBank/DDBJ databases">
        <authorList>
            <person name="Jaros S."/>
            <person name="Januszkiewicz K."/>
            <person name="Wedrychowicz H."/>
        </authorList>
    </citation>
    <scope>NUCLEOTIDE SEQUENCE [LARGE SCALE GENOMIC DNA]</scope>
    <source>
        <strain evidence="2 3">DSM 9297</strain>
    </source>
</reference>